<evidence type="ECO:0000256" key="4">
    <source>
        <dbReference type="ARBA" id="ARBA00022597"/>
    </source>
</evidence>
<keyword evidence="12" id="KW-1185">Reference proteome</keyword>
<feature type="transmembrane region" description="Helical" evidence="9">
    <location>
        <begin position="348"/>
        <end position="368"/>
    </location>
</feature>
<evidence type="ECO:0000256" key="9">
    <source>
        <dbReference type="SAM" id="Phobius"/>
    </source>
</evidence>
<evidence type="ECO:0000256" key="2">
    <source>
        <dbReference type="ARBA" id="ARBA00022448"/>
    </source>
</evidence>
<feature type="transmembrane region" description="Helical" evidence="9">
    <location>
        <begin position="103"/>
        <end position="126"/>
    </location>
</feature>
<keyword evidence="11" id="KW-0808">Transferase</keyword>
<feature type="transmembrane region" description="Helical" evidence="9">
    <location>
        <begin position="244"/>
        <end position="265"/>
    </location>
</feature>
<dbReference type="EMBL" id="JBHLTR010000102">
    <property type="protein sequence ID" value="MFC0562098.1"/>
    <property type="molecule type" value="Genomic_DNA"/>
</dbReference>
<feature type="transmembrane region" description="Helical" evidence="9">
    <location>
        <begin position="73"/>
        <end position="96"/>
    </location>
</feature>
<evidence type="ECO:0000256" key="7">
    <source>
        <dbReference type="ARBA" id="ARBA00023136"/>
    </source>
</evidence>
<feature type="transmembrane region" description="Helical" evidence="9">
    <location>
        <begin position="185"/>
        <end position="205"/>
    </location>
</feature>
<evidence type="ECO:0000256" key="6">
    <source>
        <dbReference type="ARBA" id="ARBA00022989"/>
    </source>
</evidence>
<proteinExistence type="predicted"/>
<dbReference type="InterPro" id="IPR004796">
    <property type="entry name" value="PTS_IIC_cello"/>
</dbReference>
<organism evidence="11 12">
    <name type="scientific">Halalkalibacter alkalisediminis</name>
    <dbReference type="NCBI Taxonomy" id="935616"/>
    <lineage>
        <taxon>Bacteria</taxon>
        <taxon>Bacillati</taxon>
        <taxon>Bacillota</taxon>
        <taxon>Bacilli</taxon>
        <taxon>Bacillales</taxon>
        <taxon>Bacillaceae</taxon>
        <taxon>Halalkalibacter</taxon>
    </lineage>
</organism>
<evidence type="ECO:0000256" key="1">
    <source>
        <dbReference type="ARBA" id="ARBA00004651"/>
    </source>
</evidence>
<dbReference type="PANTHER" id="PTHR33989">
    <property type="match status" value="1"/>
</dbReference>
<protein>
    <recommendedName>
        <fullName evidence="8">Permease IIC component</fullName>
    </recommendedName>
</protein>
<evidence type="ECO:0000256" key="5">
    <source>
        <dbReference type="ARBA" id="ARBA00022692"/>
    </source>
</evidence>
<dbReference type="InterPro" id="IPR003352">
    <property type="entry name" value="PTS_EIIC"/>
</dbReference>
<feature type="domain" description="PTS EIIC type-3" evidence="10">
    <location>
        <begin position="8"/>
        <end position="419"/>
    </location>
</feature>
<dbReference type="RefSeq" id="WP_273844630.1">
    <property type="nucleotide sequence ID" value="NZ_JAQQWT010000009.1"/>
</dbReference>
<evidence type="ECO:0000256" key="3">
    <source>
        <dbReference type="ARBA" id="ARBA00022475"/>
    </source>
</evidence>
<feature type="transmembrane region" description="Helical" evidence="9">
    <location>
        <begin position="146"/>
        <end position="164"/>
    </location>
</feature>
<gene>
    <name evidence="11" type="primary">celB</name>
    <name evidence="11" type="ORF">ACFFH4_24825</name>
</gene>
<sequence>MDKFNTFLEKYFLPFAGKLAGQKHLQALRDGIILTMPLIIIGSLFLILGFLPIPGYADFMAGVFGDAWLTKLLYPVDATFGMMALIASFGVAYRLAEKYGIDAITAGAISVSAFLLATPFEIMGTFGGAEEVVGGVIPVALMGSQGLFVALLVAMFSTEIYRLIVQRNIVIKMPDGVPPAVAKSFVALIPGFAVIFSIWVLRLIVENTPFGSLHNVIGDLLFVPLSAVGGSLIGSIIAVMLVSLLWFAGIHGMNIVGGVMTPIWLSATDANRVAFQAGEEVPNIFTQQFFEVFVNMGGSGSTFALVLIMVAWSRSKQMKQLGKLSAGPGLFNINEPIIFGTPIVMNPLLIIPFFLTPVVVVITTYIGMSTGLVAKPVGIAIPWTTPPILSGFLATGGSISGAVMQIINISIGLLIWLPFFKMWDSLKLKEETEIESNSKVS</sequence>
<keyword evidence="4 8" id="KW-0762">Sugar transport</keyword>
<name>A0ABV6NPQ9_9BACI</name>
<evidence type="ECO:0000256" key="8">
    <source>
        <dbReference type="PIRNR" id="PIRNR006351"/>
    </source>
</evidence>
<keyword evidence="3 8" id="KW-1003">Cell membrane</keyword>
<reference evidence="11 12" key="1">
    <citation type="submission" date="2024-09" db="EMBL/GenBank/DDBJ databases">
        <authorList>
            <person name="Sun Q."/>
            <person name="Mori K."/>
        </authorList>
    </citation>
    <scope>NUCLEOTIDE SEQUENCE [LARGE SCALE GENOMIC DNA]</scope>
    <source>
        <strain evidence="11 12">NCAIM B.02301</strain>
    </source>
</reference>
<keyword evidence="6 9" id="KW-1133">Transmembrane helix</keyword>
<dbReference type="NCBIfam" id="TIGR00359">
    <property type="entry name" value="cello_pts_IIC"/>
    <property type="match status" value="1"/>
</dbReference>
<dbReference type="PANTHER" id="PTHR33989:SF11">
    <property type="entry name" value="LICHENAN PERMEASE IIC COMPONENT"/>
    <property type="match status" value="1"/>
</dbReference>
<evidence type="ECO:0000313" key="12">
    <source>
        <dbReference type="Proteomes" id="UP001589833"/>
    </source>
</evidence>
<keyword evidence="2 8" id="KW-0813">Transport</keyword>
<comment type="function">
    <text evidence="8">The phosphoenolpyruvate-dependent sugar phosphotransferase system (PTS), a major carbohydrate active -transport system, catalyzes the phosphorylation of incoming sugar substrates concomitant with their translocation across the cell membrane.</text>
</comment>
<dbReference type="Pfam" id="PF02378">
    <property type="entry name" value="PTS_EIIC"/>
    <property type="match status" value="1"/>
</dbReference>
<evidence type="ECO:0000259" key="10">
    <source>
        <dbReference type="PROSITE" id="PS51105"/>
    </source>
</evidence>
<feature type="transmembrane region" description="Helical" evidence="9">
    <location>
        <begin position="32"/>
        <end position="53"/>
    </location>
</feature>
<dbReference type="PIRSF" id="PIRSF006351">
    <property type="entry name" value="PTS_EIIC-Cellobiose"/>
    <property type="match status" value="1"/>
</dbReference>
<evidence type="ECO:0000313" key="11">
    <source>
        <dbReference type="EMBL" id="MFC0562098.1"/>
    </source>
</evidence>
<keyword evidence="7 8" id="KW-0472">Membrane</keyword>
<comment type="caution">
    <text evidence="11">The sequence shown here is derived from an EMBL/GenBank/DDBJ whole genome shotgun (WGS) entry which is preliminary data.</text>
</comment>
<dbReference type="InterPro" id="IPR051088">
    <property type="entry name" value="PTS_Sugar-EIIC/EIIB"/>
</dbReference>
<dbReference type="PROSITE" id="PS51105">
    <property type="entry name" value="PTS_EIIC_TYPE_3"/>
    <property type="match status" value="1"/>
</dbReference>
<comment type="subcellular location">
    <subcellularLocation>
        <location evidence="1">Cell membrane</location>
        <topology evidence="1">Multi-pass membrane protein</topology>
    </subcellularLocation>
</comment>
<feature type="transmembrane region" description="Helical" evidence="9">
    <location>
        <begin position="292"/>
        <end position="312"/>
    </location>
</feature>
<dbReference type="GO" id="GO:0016740">
    <property type="term" value="F:transferase activity"/>
    <property type="evidence" value="ECO:0007669"/>
    <property type="project" value="UniProtKB-KW"/>
</dbReference>
<dbReference type="NCBIfam" id="TIGR00410">
    <property type="entry name" value="lacE"/>
    <property type="match status" value="1"/>
</dbReference>
<feature type="transmembrane region" description="Helical" evidence="9">
    <location>
        <begin position="217"/>
        <end position="237"/>
    </location>
</feature>
<dbReference type="InterPro" id="IPR004501">
    <property type="entry name" value="PTS_EIIC_3"/>
</dbReference>
<dbReference type="Proteomes" id="UP001589833">
    <property type="component" value="Unassembled WGS sequence"/>
</dbReference>
<accession>A0ABV6NPQ9</accession>
<feature type="transmembrane region" description="Helical" evidence="9">
    <location>
        <begin position="388"/>
        <end position="419"/>
    </location>
</feature>
<keyword evidence="5 9" id="KW-0812">Transmembrane</keyword>